<dbReference type="AlphaFoldDB" id="A0A7U5MPT5"/>
<gene>
    <name evidence="1" type="ORF">MYCOZU2_05108</name>
</gene>
<evidence type="ECO:0000313" key="1">
    <source>
        <dbReference type="EMBL" id="ASL17464.1"/>
    </source>
</evidence>
<proteinExistence type="predicted"/>
<protein>
    <submittedName>
        <fullName evidence="1">Uncharacterized protein</fullName>
    </submittedName>
</protein>
<dbReference type="EMBL" id="CP015267">
    <property type="protein sequence ID" value="ASL17464.1"/>
    <property type="molecule type" value="Genomic_DNA"/>
</dbReference>
<reference evidence="1 2" key="1">
    <citation type="journal article" date="2017" name="Lancet Infect. Dis.">
        <title>Global outbreak of severe Mycobacterium chimaera disease after cardiac surgery: a molecular epidemiological study.</title>
        <authorList>
            <person name="van Ingen J."/>
            <person name="Kohl T."/>
            <person name="Kranzer K."/>
            <person name="Hasse B."/>
            <person name="Keller P."/>
            <person name="Szafranska A."/>
            <person name="Hillemann D."/>
            <person name="Chand M."/>
            <person name="Schreiber P."/>
            <person name="Sommerstein R."/>
            <person name="Berger C."/>
            <person name="Genoni M."/>
            <person name="Ruegg C."/>
            <person name="Troillet N."/>
            <person name="Widmer A.F."/>
            <person name="Becker S.L."/>
            <person name="Herrmann M."/>
            <person name="Eckmanns T."/>
            <person name="Haller S."/>
            <person name="Hoeller C."/>
            <person name="Debast S.B."/>
            <person name="Wolfhagen M.J."/>
            <person name="Hopman J."/>
            <person name="Kluytmans J."/>
            <person name="Langelaar M."/>
            <person name="Notermans D.W."/>
            <person name="ten Oever J."/>
            <person name="van den Barselaar P."/>
            <person name="Vonk A.B.A."/>
            <person name="Vos M.C."/>
            <person name="Ahmed N."/>
            <person name="Brown T."/>
            <person name="Crook D."/>
            <person name="Lamagni T."/>
            <person name="Phin N."/>
            <person name="Smith E.G."/>
            <person name="Zambon M."/>
            <person name="Serr A."/>
            <person name="Goetting T."/>
            <person name="Ebner W."/>
            <person name="Thuermer A."/>
            <person name="Utpatel C."/>
            <person name="Sproer C."/>
            <person name="Bunk B."/>
            <person name="Nubel U."/>
            <person name="Bloemberg G."/>
            <person name="Bottger E."/>
            <person name="Niemann S."/>
            <person name="Wagner D."/>
            <person name="Sax H."/>
        </authorList>
    </citation>
    <scope>NUCLEOTIDE SEQUENCE [LARGE SCALE GENOMIC DNA]</scope>
    <source>
        <strain evidence="1 2">ZUERICH-2</strain>
    </source>
</reference>
<evidence type="ECO:0000313" key="2">
    <source>
        <dbReference type="Proteomes" id="UP000198286"/>
    </source>
</evidence>
<name>A0A7U5MPT5_MYCIT</name>
<accession>A0A7U5MPT5</accession>
<dbReference type="Proteomes" id="UP000198286">
    <property type="component" value="Chromosome"/>
</dbReference>
<organism evidence="1 2">
    <name type="scientific">Mycobacterium intracellulare subsp. chimaera</name>
    <dbReference type="NCBI Taxonomy" id="222805"/>
    <lineage>
        <taxon>Bacteria</taxon>
        <taxon>Bacillati</taxon>
        <taxon>Actinomycetota</taxon>
        <taxon>Actinomycetes</taxon>
        <taxon>Mycobacteriales</taxon>
        <taxon>Mycobacteriaceae</taxon>
        <taxon>Mycobacterium</taxon>
        <taxon>Mycobacterium avium complex (MAC)</taxon>
    </lineage>
</organism>
<sequence length="44" mass="4988">MKWEALKDMLRTTTELDGVQIVNNADDWVIFDRESLTASGTDDS</sequence>